<evidence type="ECO:0000256" key="4">
    <source>
        <dbReference type="PIRSR" id="PIRSR633697-1"/>
    </source>
</evidence>
<dbReference type="GO" id="GO:0003723">
    <property type="term" value="F:RNA binding"/>
    <property type="evidence" value="ECO:0007669"/>
    <property type="project" value="InterPro"/>
</dbReference>
<evidence type="ECO:0000313" key="7">
    <source>
        <dbReference type="EMBL" id="GJE85885.1"/>
    </source>
</evidence>
<dbReference type="InterPro" id="IPR018188">
    <property type="entry name" value="RNase_T2_His_AS_1"/>
</dbReference>
<dbReference type="SUPFAM" id="SSF55895">
    <property type="entry name" value="Ribonuclease Rh-like"/>
    <property type="match status" value="1"/>
</dbReference>
<gene>
    <name evidence="7" type="ORF">PsYK624_019640</name>
</gene>
<dbReference type="GO" id="GO:0006401">
    <property type="term" value="P:RNA catabolic process"/>
    <property type="evidence" value="ECO:0007669"/>
    <property type="project" value="TreeGrafter"/>
</dbReference>
<dbReference type="Gene3D" id="3.90.730.10">
    <property type="entry name" value="Ribonuclease T2-like"/>
    <property type="match status" value="1"/>
</dbReference>
<evidence type="ECO:0000256" key="3">
    <source>
        <dbReference type="ARBA" id="ARBA00023157"/>
    </source>
</evidence>
<dbReference type="EMBL" id="BPQB01000003">
    <property type="protein sequence ID" value="GJE85885.1"/>
    <property type="molecule type" value="Genomic_DNA"/>
</dbReference>
<keyword evidence="6" id="KW-0732">Signal</keyword>
<dbReference type="InterPro" id="IPR001568">
    <property type="entry name" value="RNase_T2-like"/>
</dbReference>
<dbReference type="Proteomes" id="UP000703269">
    <property type="component" value="Unassembled WGS sequence"/>
</dbReference>
<dbReference type="AlphaFoldDB" id="A0A9P3L8A4"/>
<evidence type="ECO:0000256" key="1">
    <source>
        <dbReference type="ARBA" id="ARBA00007469"/>
    </source>
</evidence>
<reference evidence="7 8" key="1">
    <citation type="submission" date="2021-08" db="EMBL/GenBank/DDBJ databases">
        <title>Draft Genome Sequence of Phanerochaete sordida strain YK-624.</title>
        <authorList>
            <person name="Mori T."/>
            <person name="Dohra H."/>
            <person name="Suzuki T."/>
            <person name="Kawagishi H."/>
            <person name="Hirai H."/>
        </authorList>
    </citation>
    <scope>NUCLEOTIDE SEQUENCE [LARGE SCALE GENOMIC DNA]</scope>
    <source>
        <strain evidence="7 8">YK-624</strain>
    </source>
</reference>
<keyword evidence="8" id="KW-1185">Reference proteome</keyword>
<evidence type="ECO:0000256" key="5">
    <source>
        <dbReference type="RuleBase" id="RU004328"/>
    </source>
</evidence>
<feature type="active site" evidence="4">
    <location>
        <position position="171"/>
    </location>
</feature>
<evidence type="ECO:0000256" key="6">
    <source>
        <dbReference type="SAM" id="SignalP"/>
    </source>
</evidence>
<dbReference type="EC" id="4.6.1.19" evidence="2"/>
<dbReference type="GO" id="GO:0033897">
    <property type="term" value="F:ribonuclease T2 activity"/>
    <property type="evidence" value="ECO:0007669"/>
    <property type="project" value="UniProtKB-EC"/>
</dbReference>
<keyword evidence="3" id="KW-1015">Disulfide bond</keyword>
<organism evidence="7 8">
    <name type="scientific">Phanerochaete sordida</name>
    <dbReference type="NCBI Taxonomy" id="48140"/>
    <lineage>
        <taxon>Eukaryota</taxon>
        <taxon>Fungi</taxon>
        <taxon>Dikarya</taxon>
        <taxon>Basidiomycota</taxon>
        <taxon>Agaricomycotina</taxon>
        <taxon>Agaricomycetes</taxon>
        <taxon>Polyporales</taxon>
        <taxon>Phanerochaetaceae</taxon>
        <taxon>Phanerochaete</taxon>
    </lineage>
</organism>
<dbReference type="PROSITE" id="PS00530">
    <property type="entry name" value="RNASE_T2_1"/>
    <property type="match status" value="1"/>
</dbReference>
<dbReference type="GO" id="GO:0005576">
    <property type="term" value="C:extracellular region"/>
    <property type="evidence" value="ECO:0007669"/>
    <property type="project" value="TreeGrafter"/>
</dbReference>
<comment type="similarity">
    <text evidence="1 5">Belongs to the RNase T2 family.</text>
</comment>
<proteinExistence type="inferred from homology"/>
<feature type="signal peptide" evidence="6">
    <location>
        <begin position="1"/>
        <end position="19"/>
    </location>
</feature>
<dbReference type="OrthoDB" id="435754at2759"/>
<dbReference type="InterPro" id="IPR033130">
    <property type="entry name" value="RNase_T2_His_AS_2"/>
</dbReference>
<dbReference type="Pfam" id="PF00445">
    <property type="entry name" value="Ribonuclease_T2"/>
    <property type="match status" value="1"/>
</dbReference>
<protein>
    <recommendedName>
        <fullName evidence="2">ribonuclease T2</fullName>
        <ecNumber evidence="2">4.6.1.19</ecNumber>
    </recommendedName>
</protein>
<feature type="active site" evidence="4">
    <location>
        <position position="167"/>
    </location>
</feature>
<comment type="caution">
    <text evidence="7">The sequence shown here is derived from an EMBL/GenBank/DDBJ whole genome shotgun (WGS) entry which is preliminary data.</text>
</comment>
<dbReference type="PANTHER" id="PTHR11240">
    <property type="entry name" value="RIBONUCLEASE T2"/>
    <property type="match status" value="1"/>
</dbReference>
<accession>A0A9P3L8A4</accession>
<feature type="chain" id="PRO_5040199312" description="ribonuclease T2" evidence="6">
    <location>
        <begin position="20"/>
        <end position="306"/>
    </location>
</feature>
<sequence>MSKFAALAGLLAVPALAQGLSSLVKLPNTFPNLTACLEQPSFFSCENTTVIENTCCSPTPGGLVLSTQFWDTYTGLEHQGQLLPKNSWTLHGLWPDNCDGSYASYCDYSRQYDPSPGKQPDGSVIPPYKGPSVATFIAEFGRLDLLNFMNKYWINQGGPNDVFWAHEFSKHATCTSTFDVACYGPDYKKHQDLVDFYDAAIRAYKQYPTFDMLATFGIIPSNKTTYKLSQFQNALKSQTGALPYLGCGNNGTVLQEVWYFQHVWGTEQFGHYKNLDSVTNSTCSPTAGIWYHERTSTSERDVRLLP</sequence>
<evidence type="ECO:0000313" key="8">
    <source>
        <dbReference type="Proteomes" id="UP000703269"/>
    </source>
</evidence>
<dbReference type="InterPro" id="IPR033697">
    <property type="entry name" value="Ribonuclease_T2_eukaryotic"/>
</dbReference>
<feature type="active site" evidence="4">
    <location>
        <position position="91"/>
    </location>
</feature>
<name>A0A9P3L8A4_9APHY</name>
<dbReference type="PROSITE" id="PS00531">
    <property type="entry name" value="RNASE_T2_2"/>
    <property type="match status" value="1"/>
</dbReference>
<dbReference type="CDD" id="cd01061">
    <property type="entry name" value="RNase_T2_euk"/>
    <property type="match status" value="1"/>
</dbReference>
<dbReference type="InterPro" id="IPR036430">
    <property type="entry name" value="RNase_T2-like_sf"/>
</dbReference>
<evidence type="ECO:0000256" key="2">
    <source>
        <dbReference type="ARBA" id="ARBA00012571"/>
    </source>
</evidence>
<dbReference type="PANTHER" id="PTHR11240:SF17">
    <property type="entry name" value="RIBONUCLEASE T2"/>
    <property type="match status" value="1"/>
</dbReference>